<reference evidence="2" key="1">
    <citation type="journal article" date="2022" name="Plant J.">
        <title>Strategies of tolerance reflected in two North American maple genomes.</title>
        <authorList>
            <person name="McEvoy S.L."/>
            <person name="Sezen U.U."/>
            <person name="Trouern-Trend A."/>
            <person name="McMahon S.M."/>
            <person name="Schaberg P.G."/>
            <person name="Yang J."/>
            <person name="Wegrzyn J.L."/>
            <person name="Swenson N.G."/>
        </authorList>
    </citation>
    <scope>NUCLEOTIDE SEQUENCE</scope>
    <source>
        <strain evidence="2">NS2018</strain>
    </source>
</reference>
<gene>
    <name evidence="2" type="ORF">LWI29_035956</name>
</gene>
<keyword evidence="3" id="KW-1185">Reference proteome</keyword>
<comment type="caution">
    <text evidence="2">The sequence shown here is derived from an EMBL/GenBank/DDBJ whole genome shotgun (WGS) entry which is preliminary data.</text>
</comment>
<protein>
    <submittedName>
        <fullName evidence="2">Uncharacterized protein</fullName>
    </submittedName>
</protein>
<dbReference type="AlphaFoldDB" id="A0AA39RQ45"/>
<feature type="compositionally biased region" description="Polar residues" evidence="1">
    <location>
        <begin position="1"/>
        <end position="18"/>
    </location>
</feature>
<sequence length="158" mass="16121">MTSFDGSQVNVSTGSGNNEVEDVEPSSASGGSKRKRKTSFVWNYMIRVDVNGVMMAKSTLPTAFPATLLVSSLPPSASSAGALPGPSQAATTPPPSPTGHQPNPPATFLSPPATLSNPPAACSPLSEMAARATKILGSSRHIQKQTPTPPSVSPAVVQ</sequence>
<proteinExistence type="predicted"/>
<dbReference type="Proteomes" id="UP001168877">
    <property type="component" value="Unassembled WGS sequence"/>
</dbReference>
<feature type="region of interest" description="Disordered" evidence="1">
    <location>
        <begin position="1"/>
        <end position="35"/>
    </location>
</feature>
<organism evidence="2 3">
    <name type="scientific">Acer saccharum</name>
    <name type="common">Sugar maple</name>
    <dbReference type="NCBI Taxonomy" id="4024"/>
    <lineage>
        <taxon>Eukaryota</taxon>
        <taxon>Viridiplantae</taxon>
        <taxon>Streptophyta</taxon>
        <taxon>Embryophyta</taxon>
        <taxon>Tracheophyta</taxon>
        <taxon>Spermatophyta</taxon>
        <taxon>Magnoliopsida</taxon>
        <taxon>eudicotyledons</taxon>
        <taxon>Gunneridae</taxon>
        <taxon>Pentapetalae</taxon>
        <taxon>rosids</taxon>
        <taxon>malvids</taxon>
        <taxon>Sapindales</taxon>
        <taxon>Sapindaceae</taxon>
        <taxon>Hippocastanoideae</taxon>
        <taxon>Acereae</taxon>
        <taxon>Acer</taxon>
    </lineage>
</organism>
<feature type="compositionally biased region" description="Pro residues" evidence="1">
    <location>
        <begin position="92"/>
        <end position="105"/>
    </location>
</feature>
<accession>A0AA39RQ45</accession>
<feature type="compositionally biased region" description="Low complexity" evidence="1">
    <location>
        <begin position="74"/>
        <end position="91"/>
    </location>
</feature>
<evidence type="ECO:0000313" key="3">
    <source>
        <dbReference type="Proteomes" id="UP001168877"/>
    </source>
</evidence>
<evidence type="ECO:0000313" key="2">
    <source>
        <dbReference type="EMBL" id="KAK0577626.1"/>
    </source>
</evidence>
<evidence type="ECO:0000256" key="1">
    <source>
        <dbReference type="SAM" id="MobiDB-lite"/>
    </source>
</evidence>
<name>A0AA39RQ45_ACESA</name>
<feature type="region of interest" description="Disordered" evidence="1">
    <location>
        <begin position="74"/>
        <end position="158"/>
    </location>
</feature>
<reference evidence="2" key="2">
    <citation type="submission" date="2023-06" db="EMBL/GenBank/DDBJ databases">
        <authorList>
            <person name="Swenson N.G."/>
            <person name="Wegrzyn J.L."/>
            <person name="Mcevoy S.L."/>
        </authorList>
    </citation>
    <scope>NUCLEOTIDE SEQUENCE</scope>
    <source>
        <strain evidence="2">NS2018</strain>
        <tissue evidence="2">Leaf</tissue>
    </source>
</reference>
<dbReference type="EMBL" id="JAUESC010000386">
    <property type="protein sequence ID" value="KAK0577626.1"/>
    <property type="molecule type" value="Genomic_DNA"/>
</dbReference>